<dbReference type="EMBL" id="KN818248">
    <property type="protein sequence ID" value="KIL64640.1"/>
    <property type="molecule type" value="Genomic_DNA"/>
</dbReference>
<reference evidence="2 3" key="1">
    <citation type="submission" date="2014-04" db="EMBL/GenBank/DDBJ databases">
        <title>Evolutionary Origins and Diversification of the Mycorrhizal Mutualists.</title>
        <authorList>
            <consortium name="DOE Joint Genome Institute"/>
            <consortium name="Mycorrhizal Genomics Consortium"/>
            <person name="Kohler A."/>
            <person name="Kuo A."/>
            <person name="Nagy L.G."/>
            <person name="Floudas D."/>
            <person name="Copeland A."/>
            <person name="Barry K.W."/>
            <person name="Cichocki N."/>
            <person name="Veneault-Fourrey C."/>
            <person name="LaButti K."/>
            <person name="Lindquist E.A."/>
            <person name="Lipzen A."/>
            <person name="Lundell T."/>
            <person name="Morin E."/>
            <person name="Murat C."/>
            <person name="Riley R."/>
            <person name="Ohm R."/>
            <person name="Sun H."/>
            <person name="Tunlid A."/>
            <person name="Henrissat B."/>
            <person name="Grigoriev I.V."/>
            <person name="Hibbett D.S."/>
            <person name="Martin F."/>
        </authorList>
    </citation>
    <scope>NUCLEOTIDE SEQUENCE [LARGE SCALE GENOMIC DNA]</scope>
    <source>
        <strain evidence="2 3">Koide BX008</strain>
    </source>
</reference>
<evidence type="ECO:0000256" key="1">
    <source>
        <dbReference type="SAM" id="MobiDB-lite"/>
    </source>
</evidence>
<accession>A0A0C2SN45</accession>
<dbReference type="Proteomes" id="UP000054549">
    <property type="component" value="Unassembled WGS sequence"/>
</dbReference>
<dbReference type="AlphaFoldDB" id="A0A0C2SN45"/>
<feature type="compositionally biased region" description="Basic and acidic residues" evidence="1">
    <location>
        <begin position="55"/>
        <end position="77"/>
    </location>
</feature>
<protein>
    <submittedName>
        <fullName evidence="2">Uncharacterized protein</fullName>
    </submittedName>
</protein>
<dbReference type="InParanoid" id="A0A0C2SN45"/>
<organism evidence="2 3">
    <name type="scientific">Amanita muscaria (strain Koide BX008)</name>
    <dbReference type="NCBI Taxonomy" id="946122"/>
    <lineage>
        <taxon>Eukaryota</taxon>
        <taxon>Fungi</taxon>
        <taxon>Dikarya</taxon>
        <taxon>Basidiomycota</taxon>
        <taxon>Agaricomycotina</taxon>
        <taxon>Agaricomycetes</taxon>
        <taxon>Agaricomycetidae</taxon>
        <taxon>Agaricales</taxon>
        <taxon>Pluteineae</taxon>
        <taxon>Amanitaceae</taxon>
        <taxon>Amanita</taxon>
    </lineage>
</organism>
<dbReference type="OrthoDB" id="10644000at2759"/>
<sequence>MNSDIPDSSDGDNSNQCVFLRGYKIMLRKDVWDNAVDPRSTATAYMPSSSSSSDPESKQMRRDDSGNQNDHLRREDGGGSEPDEPMDVDTPLVTTSSQIGAERVIIQADFNVSPLHPSDLINAVLLSQEPGAKVALTHDDDWWNLLHDVRHDTLFNPVVSDQ</sequence>
<feature type="region of interest" description="Disordered" evidence="1">
    <location>
        <begin position="40"/>
        <end position="91"/>
    </location>
</feature>
<keyword evidence="3" id="KW-1185">Reference proteome</keyword>
<evidence type="ECO:0000313" key="3">
    <source>
        <dbReference type="Proteomes" id="UP000054549"/>
    </source>
</evidence>
<name>A0A0C2SN45_AMAMK</name>
<proteinExistence type="predicted"/>
<dbReference type="HOGENOM" id="CLU_1786399_0_0_1"/>
<evidence type="ECO:0000313" key="2">
    <source>
        <dbReference type="EMBL" id="KIL64640.1"/>
    </source>
</evidence>
<gene>
    <name evidence="2" type="ORF">M378DRAFT_582422</name>
</gene>